<reference evidence="2 3" key="1">
    <citation type="submission" date="2020-07" db="EMBL/GenBank/DDBJ databases">
        <title>Genomic Encyclopedia of Type Strains, Phase IV (KMG-V): Genome sequencing to study the core and pangenomes of soil and plant-associated prokaryotes.</title>
        <authorList>
            <person name="Whitman W."/>
        </authorList>
    </citation>
    <scope>NUCLEOTIDE SEQUENCE [LARGE SCALE GENOMIC DNA]</scope>
    <source>
        <strain evidence="2 3">X4EP2</strain>
    </source>
</reference>
<proteinExistence type="predicted"/>
<dbReference type="RefSeq" id="WP_179492363.1">
    <property type="nucleotide sequence ID" value="NZ_JACCCW010000002.1"/>
</dbReference>
<keyword evidence="3" id="KW-1185">Reference proteome</keyword>
<organism evidence="2 3">
    <name type="scientific">Granulicella arctica</name>
    <dbReference type="NCBI Taxonomy" id="940613"/>
    <lineage>
        <taxon>Bacteria</taxon>
        <taxon>Pseudomonadati</taxon>
        <taxon>Acidobacteriota</taxon>
        <taxon>Terriglobia</taxon>
        <taxon>Terriglobales</taxon>
        <taxon>Acidobacteriaceae</taxon>
        <taxon>Granulicella</taxon>
    </lineage>
</organism>
<sequence length="288" mass="27986">MSEMAQNKKRVSLAAGIFLGAAMILSGCKHSTPTAGVKNADGSITNADGSVTYPAGTTPAPAAPAGTLNSDGSTTNPDGSVTYPAGSARARQETASSNGSAPAPAPSQPAPIQQQAPPPPPPPVAKVVPSGTSVHVTITETLSASQNNVGDSFSGVLNQSIRVGGAPVFDRGTRVAGTVVASKHKGRFKGAGDLGIQITSIGGVPVNTTEFEAVAKGNGKRTAGIIGGGTGLGAIIGGLAGGGKGALIGGLAGAGAGTAGAAYTGSRDVVIRSETPVTFQLTSPVTVR</sequence>
<gene>
    <name evidence="2" type="ORF">HDF17_003063</name>
</gene>
<feature type="compositionally biased region" description="Low complexity" evidence="1">
    <location>
        <begin position="54"/>
        <end position="67"/>
    </location>
</feature>
<feature type="compositionally biased region" description="Polar residues" evidence="1">
    <location>
        <begin position="68"/>
        <end position="79"/>
    </location>
</feature>
<dbReference type="Proteomes" id="UP000589520">
    <property type="component" value="Unassembled WGS sequence"/>
</dbReference>
<comment type="caution">
    <text evidence="2">The sequence shown here is derived from an EMBL/GenBank/DDBJ whole genome shotgun (WGS) entry which is preliminary data.</text>
</comment>
<dbReference type="AlphaFoldDB" id="A0A7Y9TUA7"/>
<accession>A0A7Y9TUA7</accession>
<evidence type="ECO:0000313" key="2">
    <source>
        <dbReference type="EMBL" id="NYF80743.1"/>
    </source>
</evidence>
<name>A0A7Y9TUA7_9BACT</name>
<protein>
    <submittedName>
        <fullName evidence="2">Uncharacterized protein</fullName>
    </submittedName>
</protein>
<feature type="region of interest" description="Disordered" evidence="1">
    <location>
        <begin position="50"/>
        <end position="129"/>
    </location>
</feature>
<evidence type="ECO:0000313" key="3">
    <source>
        <dbReference type="Proteomes" id="UP000589520"/>
    </source>
</evidence>
<dbReference type="EMBL" id="JACCCW010000002">
    <property type="protein sequence ID" value="NYF80743.1"/>
    <property type="molecule type" value="Genomic_DNA"/>
</dbReference>
<evidence type="ECO:0000256" key="1">
    <source>
        <dbReference type="SAM" id="MobiDB-lite"/>
    </source>
</evidence>